<proteinExistence type="predicted"/>
<dbReference type="AlphaFoldDB" id="A0A8S3SN89"/>
<evidence type="ECO:0000313" key="6">
    <source>
        <dbReference type="EMBL" id="CAG2222748.1"/>
    </source>
</evidence>
<dbReference type="SMART" id="SM00032">
    <property type="entry name" value="CCP"/>
    <property type="match status" value="2"/>
</dbReference>
<gene>
    <name evidence="6" type="ORF">MEDL_36130</name>
</gene>
<dbReference type="Pfam" id="PF00084">
    <property type="entry name" value="Sushi"/>
    <property type="match status" value="1"/>
</dbReference>
<keyword evidence="2" id="KW-1015">Disulfide bond</keyword>
<dbReference type="EMBL" id="CAJPWZ010001767">
    <property type="protein sequence ID" value="CAG2222748.1"/>
    <property type="molecule type" value="Genomic_DNA"/>
</dbReference>
<sequence length="304" mass="34369">MEGAAEIKIPIVKACLVQDGRLKADAVKKDRVAFVSIKPCSRYKKEDFRPSQYLIRPLYVDKIKSDSLPNGMVNVTERNFGSTANFSCNEGYILEGKQSITCLQSGWNGEIPQCHFQCADIQSDSLPNGLVTLMERHVGSTANFSCNEGYLLDGNHSHNMHAIRMEWRDSTMSFRVYNTNDINCKNRKNASVRENCNARGGHLTSIGTGDENTYLLEVLKLMKDIQNVTAYFWIGLTDNNDEMSYKWLSGEPLNYSDWFQGPPQQPDNLNFANQQGAHCALINPSLHWIDEFCASLLYSICEIR</sequence>
<reference evidence="6" key="1">
    <citation type="submission" date="2021-03" db="EMBL/GenBank/DDBJ databases">
        <authorList>
            <person name="Bekaert M."/>
        </authorList>
    </citation>
    <scope>NUCLEOTIDE SEQUENCE</scope>
</reference>
<evidence type="ECO:0000256" key="2">
    <source>
        <dbReference type="ARBA" id="ARBA00023157"/>
    </source>
</evidence>
<dbReference type="Gene3D" id="2.10.70.10">
    <property type="entry name" value="Complement Module, domain 1"/>
    <property type="match status" value="2"/>
</dbReference>
<dbReference type="InterPro" id="IPR018378">
    <property type="entry name" value="C-type_lectin_CS"/>
</dbReference>
<dbReference type="InterPro" id="IPR001304">
    <property type="entry name" value="C-type_lectin-like"/>
</dbReference>
<evidence type="ECO:0000313" key="7">
    <source>
        <dbReference type="Proteomes" id="UP000683360"/>
    </source>
</evidence>
<dbReference type="InterPro" id="IPR035976">
    <property type="entry name" value="Sushi/SCR/CCP_sf"/>
</dbReference>
<comment type="caution">
    <text evidence="6">The sequence shown here is derived from an EMBL/GenBank/DDBJ whole genome shotgun (WGS) entry which is preliminary data.</text>
</comment>
<dbReference type="PROSITE" id="PS50041">
    <property type="entry name" value="C_TYPE_LECTIN_2"/>
    <property type="match status" value="1"/>
</dbReference>
<evidence type="ECO:0000259" key="4">
    <source>
        <dbReference type="PROSITE" id="PS50041"/>
    </source>
</evidence>
<evidence type="ECO:0000256" key="3">
    <source>
        <dbReference type="PROSITE-ProRule" id="PRU00302"/>
    </source>
</evidence>
<dbReference type="PROSITE" id="PS00615">
    <property type="entry name" value="C_TYPE_LECTIN_1"/>
    <property type="match status" value="1"/>
</dbReference>
<feature type="domain" description="C-type lectin" evidence="4">
    <location>
        <begin position="193"/>
        <end position="302"/>
    </location>
</feature>
<dbReference type="PANTHER" id="PTHR22803">
    <property type="entry name" value="MANNOSE, PHOSPHOLIPASE, LECTIN RECEPTOR RELATED"/>
    <property type="match status" value="1"/>
</dbReference>
<dbReference type="CDD" id="cd00037">
    <property type="entry name" value="CLECT"/>
    <property type="match status" value="1"/>
</dbReference>
<dbReference type="InterPro" id="IPR050111">
    <property type="entry name" value="C-type_lectin/snaclec_domain"/>
</dbReference>
<dbReference type="InterPro" id="IPR016186">
    <property type="entry name" value="C-type_lectin-like/link_sf"/>
</dbReference>
<evidence type="ECO:0000256" key="1">
    <source>
        <dbReference type="ARBA" id="ARBA00022729"/>
    </source>
</evidence>
<protein>
    <submittedName>
        <fullName evidence="6">Uncharacterized protein</fullName>
    </submittedName>
</protein>
<dbReference type="InterPro" id="IPR016187">
    <property type="entry name" value="CTDL_fold"/>
</dbReference>
<evidence type="ECO:0000259" key="5">
    <source>
        <dbReference type="PROSITE" id="PS50923"/>
    </source>
</evidence>
<dbReference type="Proteomes" id="UP000683360">
    <property type="component" value="Unassembled WGS sequence"/>
</dbReference>
<keyword evidence="3" id="KW-0768">Sushi</keyword>
<keyword evidence="1" id="KW-0732">Signal</keyword>
<organism evidence="6 7">
    <name type="scientific">Mytilus edulis</name>
    <name type="common">Blue mussel</name>
    <dbReference type="NCBI Taxonomy" id="6550"/>
    <lineage>
        <taxon>Eukaryota</taxon>
        <taxon>Metazoa</taxon>
        <taxon>Spiralia</taxon>
        <taxon>Lophotrochozoa</taxon>
        <taxon>Mollusca</taxon>
        <taxon>Bivalvia</taxon>
        <taxon>Autobranchia</taxon>
        <taxon>Pteriomorphia</taxon>
        <taxon>Mytilida</taxon>
        <taxon>Mytiloidea</taxon>
        <taxon>Mytilidae</taxon>
        <taxon>Mytilinae</taxon>
        <taxon>Mytilus</taxon>
    </lineage>
</organism>
<comment type="caution">
    <text evidence="3">Lacks conserved residue(s) required for the propagation of feature annotation.</text>
</comment>
<dbReference type="SUPFAM" id="SSF56436">
    <property type="entry name" value="C-type lectin-like"/>
    <property type="match status" value="1"/>
</dbReference>
<dbReference type="Gene3D" id="3.10.100.10">
    <property type="entry name" value="Mannose-Binding Protein A, subunit A"/>
    <property type="match status" value="1"/>
</dbReference>
<dbReference type="Pfam" id="PF00059">
    <property type="entry name" value="Lectin_C"/>
    <property type="match status" value="1"/>
</dbReference>
<feature type="domain" description="Sushi" evidence="5">
    <location>
        <begin position="64"/>
        <end position="116"/>
    </location>
</feature>
<name>A0A8S3SN89_MYTED</name>
<dbReference type="PROSITE" id="PS50923">
    <property type="entry name" value="SUSHI"/>
    <property type="match status" value="1"/>
</dbReference>
<dbReference type="OrthoDB" id="6153286at2759"/>
<keyword evidence="7" id="KW-1185">Reference proteome</keyword>
<dbReference type="CDD" id="cd00033">
    <property type="entry name" value="CCP"/>
    <property type="match status" value="1"/>
</dbReference>
<accession>A0A8S3SN89</accession>
<dbReference type="InterPro" id="IPR000436">
    <property type="entry name" value="Sushi_SCR_CCP_dom"/>
</dbReference>
<dbReference type="SMART" id="SM00034">
    <property type="entry name" value="CLECT"/>
    <property type="match status" value="1"/>
</dbReference>
<dbReference type="SUPFAM" id="SSF57535">
    <property type="entry name" value="Complement control module/SCR domain"/>
    <property type="match status" value="1"/>
</dbReference>